<evidence type="ECO:0000256" key="9">
    <source>
        <dbReference type="ARBA" id="ARBA00031501"/>
    </source>
</evidence>
<dbReference type="GO" id="GO:0005975">
    <property type="term" value="P:carbohydrate metabolic process"/>
    <property type="evidence" value="ECO:0007669"/>
    <property type="project" value="InterPro"/>
</dbReference>
<evidence type="ECO:0000256" key="3">
    <source>
        <dbReference type="ARBA" id="ARBA00012560"/>
    </source>
</evidence>
<sequence length="474" mass="54907">MKHTRTAGVLMPVSSFEGTLGIGDFGQSAYDWINQLADTGATIWQILPLNPVGYGNSPYQTYSSFAGDEIYISIEVLFQSLGLEYDFEPERETTIHYDSVRDRKKFALLQAFEVFEKNDAYASFLEVSKPWLDEYVEFIALKKHNDNASWLDWTEFETLEENLEYERFVQFVFYEQWMDLKAYANSLGIIVVGDIPIYLGHDSAEVYHHRDQFLLNPDGSAAWVAGVPPDHFSDEGQHWGNPLYDWDAMAKDNYSLWIERLRWNQRMFDVIRIDHFRAFDTYWAIPGTSDTARIGEWRLGPRHAFFDCMYENIEDLNLVVEDLGDLRPEVLELRDDYNLMGMTIIQFNIKPNELKRDASMGTNVLVYTGTHDNQPIQGWVQDLTPGNHLKISANLRDLGINERTLWKQLCSYTLSLNADWAILPMQDLMGMGDETRINSPGTIGSPNWEWKLDIDSNLEDGFEFLAYLIDKHNR</sequence>
<dbReference type="Pfam" id="PF02446">
    <property type="entry name" value="Glyco_hydro_77"/>
    <property type="match status" value="1"/>
</dbReference>
<keyword evidence="6 10" id="KW-0808">Transferase</keyword>
<keyword evidence="5 10" id="KW-0328">Glycosyltransferase</keyword>
<evidence type="ECO:0000256" key="7">
    <source>
        <dbReference type="ARBA" id="ARBA00023277"/>
    </source>
</evidence>
<dbReference type="InterPro" id="IPR017853">
    <property type="entry name" value="GH"/>
</dbReference>
<dbReference type="RefSeq" id="WP_187533908.1">
    <property type="nucleotide sequence ID" value="NZ_CBCSHU010000008.1"/>
</dbReference>
<dbReference type="EMBL" id="CP060715">
    <property type="protein sequence ID" value="QNN60787.1"/>
    <property type="molecule type" value="Genomic_DNA"/>
</dbReference>
<dbReference type="KEGG" id="eio:H9L01_10555"/>
<dbReference type="AlphaFoldDB" id="A0A7G9RYW2"/>
<gene>
    <name evidence="11" type="primary">malQ</name>
    <name evidence="11" type="ORF">H9L01_10555</name>
</gene>
<keyword evidence="12" id="KW-1185">Reference proteome</keyword>
<dbReference type="InterPro" id="IPR003385">
    <property type="entry name" value="Glyco_hydro_77"/>
</dbReference>
<evidence type="ECO:0000256" key="6">
    <source>
        <dbReference type="ARBA" id="ARBA00022679"/>
    </source>
</evidence>
<evidence type="ECO:0000313" key="12">
    <source>
        <dbReference type="Proteomes" id="UP000515928"/>
    </source>
</evidence>
<keyword evidence="7 10" id="KW-0119">Carbohydrate metabolism</keyword>
<dbReference type="PANTHER" id="PTHR32438">
    <property type="entry name" value="4-ALPHA-GLUCANOTRANSFERASE DPE1, CHLOROPLASTIC/AMYLOPLASTIC"/>
    <property type="match status" value="1"/>
</dbReference>
<evidence type="ECO:0000256" key="8">
    <source>
        <dbReference type="ARBA" id="ARBA00031423"/>
    </source>
</evidence>
<proteinExistence type="inferred from homology"/>
<evidence type="ECO:0000256" key="1">
    <source>
        <dbReference type="ARBA" id="ARBA00000439"/>
    </source>
</evidence>
<evidence type="ECO:0000256" key="4">
    <source>
        <dbReference type="ARBA" id="ARBA00020295"/>
    </source>
</evidence>
<protein>
    <recommendedName>
        <fullName evidence="4 10">4-alpha-glucanotransferase</fullName>
        <ecNumber evidence="3 10">2.4.1.25</ecNumber>
    </recommendedName>
    <alternativeName>
        <fullName evidence="8 10">Amylomaltase</fullName>
    </alternativeName>
    <alternativeName>
        <fullName evidence="9 10">Disproportionating enzyme</fullName>
    </alternativeName>
</protein>
<dbReference type="NCBIfam" id="TIGR00217">
    <property type="entry name" value="malQ"/>
    <property type="match status" value="1"/>
</dbReference>
<dbReference type="Proteomes" id="UP000515928">
    <property type="component" value="Chromosome"/>
</dbReference>
<name>A0A7G9RYW2_9FIRM</name>
<evidence type="ECO:0000256" key="5">
    <source>
        <dbReference type="ARBA" id="ARBA00022676"/>
    </source>
</evidence>
<accession>A0A7G9RYW2</accession>
<dbReference type="GO" id="GO:0004134">
    <property type="term" value="F:4-alpha-glucanotransferase activity"/>
    <property type="evidence" value="ECO:0007669"/>
    <property type="project" value="UniProtKB-EC"/>
</dbReference>
<evidence type="ECO:0000313" key="11">
    <source>
        <dbReference type="EMBL" id="QNN60787.1"/>
    </source>
</evidence>
<dbReference type="EC" id="2.4.1.25" evidence="3 10"/>
<dbReference type="SUPFAM" id="SSF51445">
    <property type="entry name" value="(Trans)glycosidases"/>
    <property type="match status" value="1"/>
</dbReference>
<evidence type="ECO:0000256" key="10">
    <source>
        <dbReference type="RuleBase" id="RU361207"/>
    </source>
</evidence>
<reference evidence="11 12" key="1">
    <citation type="submission" date="2020-08" db="EMBL/GenBank/DDBJ databases">
        <title>Genome sequence of Erysipelothrix inopinata DSM 15511T.</title>
        <authorList>
            <person name="Hyun D.-W."/>
            <person name="Bae J.-W."/>
        </authorList>
    </citation>
    <scope>NUCLEOTIDE SEQUENCE [LARGE SCALE GENOMIC DNA]</scope>
    <source>
        <strain evidence="11 12">DSM 15511</strain>
    </source>
</reference>
<dbReference type="Gene3D" id="3.20.20.80">
    <property type="entry name" value="Glycosidases"/>
    <property type="match status" value="1"/>
</dbReference>
<organism evidence="11 12">
    <name type="scientific">Erysipelothrix inopinata</name>
    <dbReference type="NCBI Taxonomy" id="225084"/>
    <lineage>
        <taxon>Bacteria</taxon>
        <taxon>Bacillati</taxon>
        <taxon>Bacillota</taxon>
        <taxon>Erysipelotrichia</taxon>
        <taxon>Erysipelotrichales</taxon>
        <taxon>Erysipelotrichaceae</taxon>
        <taxon>Erysipelothrix</taxon>
    </lineage>
</organism>
<comment type="similarity">
    <text evidence="2 10">Belongs to the disproportionating enzyme family.</text>
</comment>
<comment type="catalytic activity">
    <reaction evidence="1 10">
        <text>Transfers a segment of a (1-&gt;4)-alpha-D-glucan to a new position in an acceptor, which may be glucose or a (1-&gt;4)-alpha-D-glucan.</text>
        <dbReference type="EC" id="2.4.1.25"/>
    </reaction>
</comment>
<evidence type="ECO:0000256" key="2">
    <source>
        <dbReference type="ARBA" id="ARBA00005684"/>
    </source>
</evidence>
<dbReference type="PANTHER" id="PTHR32438:SF5">
    <property type="entry name" value="4-ALPHA-GLUCANOTRANSFERASE DPE1, CHLOROPLASTIC_AMYLOPLASTIC"/>
    <property type="match status" value="1"/>
</dbReference>